<evidence type="ECO:0000313" key="1">
    <source>
        <dbReference type="EMBL" id="JAC84253.1"/>
    </source>
</evidence>
<organism evidence="1">
    <name type="scientific">Tetraselmis sp. GSL018</name>
    <dbReference type="NCBI Taxonomy" id="582737"/>
    <lineage>
        <taxon>Eukaryota</taxon>
        <taxon>Viridiplantae</taxon>
        <taxon>Chlorophyta</taxon>
        <taxon>core chlorophytes</taxon>
        <taxon>Chlorodendrophyceae</taxon>
        <taxon>Chlorodendrales</taxon>
        <taxon>Chlorodendraceae</taxon>
        <taxon>Tetraselmis</taxon>
    </lineage>
</organism>
<accession>A0A061SIY1</accession>
<gene>
    <name evidence="1" type="ORF">TSPGSL018_1441</name>
</gene>
<name>A0A061SIY1_9CHLO</name>
<dbReference type="EMBL" id="GBEZ01000648">
    <property type="protein sequence ID" value="JAC84253.1"/>
    <property type="molecule type" value="Transcribed_RNA"/>
</dbReference>
<feature type="non-terminal residue" evidence="1">
    <location>
        <position position="1"/>
    </location>
</feature>
<dbReference type="AlphaFoldDB" id="A0A061SIY1"/>
<protein>
    <submittedName>
        <fullName evidence="1">Uncharacterized protein</fullName>
    </submittedName>
</protein>
<reference evidence="1" key="1">
    <citation type="submission" date="2014-05" db="EMBL/GenBank/DDBJ databases">
        <title>The transcriptome of the halophilic microalga Tetraselmis sp. GSL018 isolated from the Great Salt Lake, Utah.</title>
        <authorList>
            <person name="Jinkerson R.E."/>
            <person name="D'Adamo S."/>
            <person name="Posewitz M.C."/>
        </authorList>
    </citation>
    <scope>NUCLEOTIDE SEQUENCE</scope>
    <source>
        <strain evidence="1">GSL018</strain>
    </source>
</reference>
<proteinExistence type="predicted"/>
<feature type="non-terminal residue" evidence="1">
    <location>
        <position position="69"/>
    </location>
</feature>
<sequence>GKPRPMMWSVAVFKAGFGAWSSQSPPAGEARGDTPHLKGGSGVCLRRCGRGRLVESRHSHNAPGAVLVA</sequence>